<feature type="region of interest" description="Disordered" evidence="1">
    <location>
        <begin position="33"/>
        <end position="55"/>
    </location>
</feature>
<comment type="caution">
    <text evidence="2">The sequence shown here is derived from an EMBL/GenBank/DDBJ whole genome shotgun (WGS) entry which is preliminary data.</text>
</comment>
<dbReference type="EMBL" id="BAABGY010000019">
    <property type="protein sequence ID" value="GAA4344444.1"/>
    <property type="molecule type" value="Genomic_DNA"/>
</dbReference>
<dbReference type="Proteomes" id="UP001501725">
    <property type="component" value="Unassembled WGS sequence"/>
</dbReference>
<evidence type="ECO:0000313" key="2">
    <source>
        <dbReference type="EMBL" id="GAA4344444.1"/>
    </source>
</evidence>
<evidence type="ECO:0000256" key="1">
    <source>
        <dbReference type="SAM" id="MobiDB-lite"/>
    </source>
</evidence>
<evidence type="ECO:0000313" key="3">
    <source>
        <dbReference type="Proteomes" id="UP001501725"/>
    </source>
</evidence>
<gene>
    <name evidence="2" type="ORF">GCM10023184_45740</name>
</gene>
<reference evidence="3" key="1">
    <citation type="journal article" date="2019" name="Int. J. Syst. Evol. Microbiol.">
        <title>The Global Catalogue of Microorganisms (GCM) 10K type strain sequencing project: providing services to taxonomists for standard genome sequencing and annotation.</title>
        <authorList>
            <consortium name="The Broad Institute Genomics Platform"/>
            <consortium name="The Broad Institute Genome Sequencing Center for Infectious Disease"/>
            <person name="Wu L."/>
            <person name="Ma J."/>
        </authorList>
    </citation>
    <scope>NUCLEOTIDE SEQUENCE [LARGE SCALE GENOMIC DNA]</scope>
    <source>
        <strain evidence="3">JCM 17919</strain>
    </source>
</reference>
<name>A0ABP8HU23_9BACT</name>
<accession>A0ABP8HU23</accession>
<protein>
    <submittedName>
        <fullName evidence="2">Uncharacterized protein</fullName>
    </submittedName>
</protein>
<proteinExistence type="predicted"/>
<keyword evidence="3" id="KW-1185">Reference proteome</keyword>
<sequence length="55" mass="6040">MDTMNADDRSQRIEFAHVERICGKIVRYDKVSRTETTSGASAGIPTSFASSGPYQ</sequence>
<organism evidence="2 3">
    <name type="scientific">Flaviaesturariibacter amylovorans</name>
    <dbReference type="NCBI Taxonomy" id="1084520"/>
    <lineage>
        <taxon>Bacteria</taxon>
        <taxon>Pseudomonadati</taxon>
        <taxon>Bacteroidota</taxon>
        <taxon>Chitinophagia</taxon>
        <taxon>Chitinophagales</taxon>
        <taxon>Chitinophagaceae</taxon>
        <taxon>Flaviaestuariibacter</taxon>
    </lineage>
</organism>